<evidence type="ECO:0000259" key="2">
    <source>
        <dbReference type="Pfam" id="PF24626"/>
    </source>
</evidence>
<dbReference type="SUPFAM" id="SSF56672">
    <property type="entry name" value="DNA/RNA polymerases"/>
    <property type="match status" value="1"/>
</dbReference>
<dbReference type="Pfam" id="PF17919">
    <property type="entry name" value="RT_RNaseH_2"/>
    <property type="match status" value="1"/>
</dbReference>
<evidence type="ECO:0000259" key="1">
    <source>
        <dbReference type="Pfam" id="PF17919"/>
    </source>
</evidence>
<reference evidence="3" key="1">
    <citation type="submission" date="2018-05" db="EMBL/GenBank/DDBJ databases">
        <title>Draft genome of Mucuna pruriens seed.</title>
        <authorList>
            <person name="Nnadi N.E."/>
            <person name="Vos R."/>
            <person name="Hasami M.H."/>
            <person name="Devisetty U.K."/>
            <person name="Aguiy J.C."/>
        </authorList>
    </citation>
    <scope>NUCLEOTIDE SEQUENCE [LARGE SCALE GENOMIC DNA]</scope>
    <source>
        <strain evidence="3">JCA_2017</strain>
    </source>
</reference>
<sequence length="536" mass="62514">MKQFLQGQILEIKESLKQKLIRYKSPINRNNDEEEEEEYLDGKIMKMKGEEKMNQDMTITWNNKVVTNPEEDVKAKYSNAPPKGKIDTNTSYRSRGLNCFRCQGVRHITSQCPNKRAMIMMDNGEIESESSSNDEMPPLENCSDVKIVEPVDGVVLVTRRALSIQLKEDGDVEQCEHIFHTRCHINDKRFLKNFSSIAASLNELVKKNVVFKWDDVHEKAINLLKDKLINASLLCLPNFDKAFEIECDAFSVGIEDVLMQESKPIAYFSEKLSGTTLNYSTYDKELYALVRTLQIWQHYLWPREFVNFDHQSLKFLKSQGKLQKTHAKWLEFIEMFPYVIKYKNGKENIVADALSRRYALLTSLQTKLLGFEIIKNFFTPLSPLDILTLLTNKYANLDGKQKADFVRKLHAKVRANIEKRSKQYARQANKECVKVTFEPGDWIWVHMRKERFPTQRKFKLQPRGDRPFQVVERIVGNAYKLYLPTAYGEKFDSRMNPFEDGGNDRDSTNKVVVRVTQLSFYRQVVARVKFLLYLIS</sequence>
<dbReference type="Proteomes" id="UP000257109">
    <property type="component" value="Unassembled WGS sequence"/>
</dbReference>
<dbReference type="InterPro" id="IPR043128">
    <property type="entry name" value="Rev_trsase/Diguanyl_cyclase"/>
</dbReference>
<comment type="caution">
    <text evidence="3">The sequence shown here is derived from an EMBL/GenBank/DDBJ whole genome shotgun (WGS) entry which is preliminary data.</text>
</comment>
<dbReference type="InterPro" id="IPR041577">
    <property type="entry name" value="RT_RNaseH_2"/>
</dbReference>
<accession>A0A371I5D0</accession>
<keyword evidence="4" id="KW-1185">Reference proteome</keyword>
<dbReference type="PANTHER" id="PTHR35046:SF9">
    <property type="entry name" value="RNA-DIRECTED DNA POLYMERASE"/>
    <property type="match status" value="1"/>
</dbReference>
<dbReference type="AlphaFoldDB" id="A0A371I5D0"/>
<name>A0A371I5D0_MUCPR</name>
<dbReference type="EMBL" id="QJKJ01000883">
    <property type="protein sequence ID" value="RDY10242.1"/>
    <property type="molecule type" value="Genomic_DNA"/>
</dbReference>
<dbReference type="OrthoDB" id="415724at2759"/>
<gene>
    <name evidence="3" type="primary">pol</name>
    <name evidence="3" type="ORF">CR513_05270</name>
</gene>
<feature type="domain" description="Tf2-1-like SH3-like" evidence="2">
    <location>
        <begin position="440"/>
        <end position="487"/>
    </location>
</feature>
<dbReference type="InterPro" id="IPR056924">
    <property type="entry name" value="SH3_Tf2-1"/>
</dbReference>
<protein>
    <submittedName>
        <fullName evidence="3">Retrovirus-related Pol polyprotein from transposon 17.6</fullName>
    </submittedName>
</protein>
<evidence type="ECO:0000313" key="4">
    <source>
        <dbReference type="Proteomes" id="UP000257109"/>
    </source>
</evidence>
<feature type="non-terminal residue" evidence="3">
    <location>
        <position position="1"/>
    </location>
</feature>
<feature type="domain" description="Reverse transcriptase/retrotransposon-derived protein RNase H-like" evidence="1">
    <location>
        <begin position="213"/>
        <end position="306"/>
    </location>
</feature>
<dbReference type="Gene3D" id="3.30.70.270">
    <property type="match status" value="1"/>
</dbReference>
<dbReference type="Pfam" id="PF24626">
    <property type="entry name" value="SH3_Tf2-1"/>
    <property type="match status" value="1"/>
</dbReference>
<dbReference type="InterPro" id="IPR043502">
    <property type="entry name" value="DNA/RNA_pol_sf"/>
</dbReference>
<organism evidence="3 4">
    <name type="scientific">Mucuna pruriens</name>
    <name type="common">Velvet bean</name>
    <name type="synonym">Dolichos pruriens</name>
    <dbReference type="NCBI Taxonomy" id="157652"/>
    <lineage>
        <taxon>Eukaryota</taxon>
        <taxon>Viridiplantae</taxon>
        <taxon>Streptophyta</taxon>
        <taxon>Embryophyta</taxon>
        <taxon>Tracheophyta</taxon>
        <taxon>Spermatophyta</taxon>
        <taxon>Magnoliopsida</taxon>
        <taxon>eudicotyledons</taxon>
        <taxon>Gunneridae</taxon>
        <taxon>Pentapetalae</taxon>
        <taxon>rosids</taxon>
        <taxon>fabids</taxon>
        <taxon>Fabales</taxon>
        <taxon>Fabaceae</taxon>
        <taxon>Papilionoideae</taxon>
        <taxon>50 kb inversion clade</taxon>
        <taxon>NPAAA clade</taxon>
        <taxon>indigoferoid/millettioid clade</taxon>
        <taxon>Phaseoleae</taxon>
        <taxon>Mucuna</taxon>
    </lineage>
</organism>
<evidence type="ECO:0000313" key="3">
    <source>
        <dbReference type="EMBL" id="RDY10242.1"/>
    </source>
</evidence>
<proteinExistence type="predicted"/>
<dbReference type="CDD" id="cd09274">
    <property type="entry name" value="RNase_HI_RT_Ty3"/>
    <property type="match status" value="1"/>
</dbReference>
<dbReference type="PANTHER" id="PTHR35046">
    <property type="entry name" value="ZINC KNUCKLE (CCHC-TYPE) FAMILY PROTEIN"/>
    <property type="match status" value="1"/>
</dbReference>